<accession>A0ABD1RYQ9</accession>
<dbReference type="EMBL" id="JBFOLJ010000011">
    <property type="protein sequence ID" value="KAL2493593.1"/>
    <property type="molecule type" value="Genomic_DNA"/>
</dbReference>
<feature type="domain" description="Plastocyanin-like" evidence="3">
    <location>
        <begin position="33"/>
        <end position="114"/>
    </location>
</feature>
<comment type="function">
    <text evidence="1">Lignin degradation and detoxification of lignin-derived products.</text>
</comment>
<sequence length="114" mass="12538">MGGRMAGGSLAGGRLAGINILQLNFGVEVYTNPNEVFNLDFVSNDKEEATVSYSQDFGTCVLILSNMHLRGCSFYVVSWCFGNFDPRKDPSRYNLVDLHQQTTVGIPNNGWVAI</sequence>
<gene>
    <name evidence="4" type="ORF">Fot_37350</name>
</gene>
<evidence type="ECO:0000259" key="3">
    <source>
        <dbReference type="Pfam" id="PF07731"/>
    </source>
</evidence>
<name>A0ABD1RYQ9_9LAMI</name>
<organism evidence="4 5">
    <name type="scientific">Forsythia ovata</name>
    <dbReference type="NCBI Taxonomy" id="205694"/>
    <lineage>
        <taxon>Eukaryota</taxon>
        <taxon>Viridiplantae</taxon>
        <taxon>Streptophyta</taxon>
        <taxon>Embryophyta</taxon>
        <taxon>Tracheophyta</taxon>
        <taxon>Spermatophyta</taxon>
        <taxon>Magnoliopsida</taxon>
        <taxon>eudicotyledons</taxon>
        <taxon>Gunneridae</taxon>
        <taxon>Pentapetalae</taxon>
        <taxon>asterids</taxon>
        <taxon>lamiids</taxon>
        <taxon>Lamiales</taxon>
        <taxon>Oleaceae</taxon>
        <taxon>Forsythieae</taxon>
        <taxon>Forsythia</taxon>
    </lineage>
</organism>
<dbReference type="InterPro" id="IPR008972">
    <property type="entry name" value="Cupredoxin"/>
</dbReference>
<dbReference type="SUPFAM" id="SSF49503">
    <property type="entry name" value="Cupredoxins"/>
    <property type="match status" value="1"/>
</dbReference>
<dbReference type="AlphaFoldDB" id="A0ABD1RYQ9"/>
<comment type="caution">
    <text evidence="4">The sequence shown here is derived from an EMBL/GenBank/DDBJ whole genome shotgun (WGS) entry which is preliminary data.</text>
</comment>
<reference evidence="5" key="1">
    <citation type="submission" date="2024-07" db="EMBL/GenBank/DDBJ databases">
        <title>Two chromosome-level genome assemblies of Korean endemic species Abeliophyllum distichum and Forsythia ovata (Oleaceae).</title>
        <authorList>
            <person name="Jang H."/>
        </authorList>
    </citation>
    <scope>NUCLEOTIDE SEQUENCE [LARGE SCALE GENOMIC DNA]</scope>
</reference>
<evidence type="ECO:0000313" key="4">
    <source>
        <dbReference type="EMBL" id="KAL2493593.1"/>
    </source>
</evidence>
<evidence type="ECO:0000256" key="1">
    <source>
        <dbReference type="ARBA" id="ARBA00002075"/>
    </source>
</evidence>
<dbReference type="PANTHER" id="PTHR11709:SF262">
    <property type="entry name" value="LACCASE-14"/>
    <property type="match status" value="1"/>
</dbReference>
<evidence type="ECO:0000313" key="5">
    <source>
        <dbReference type="Proteomes" id="UP001604277"/>
    </source>
</evidence>
<evidence type="ECO:0000256" key="2">
    <source>
        <dbReference type="ARBA" id="ARBA00010609"/>
    </source>
</evidence>
<dbReference type="InterPro" id="IPR045087">
    <property type="entry name" value="Cu-oxidase_fam"/>
</dbReference>
<dbReference type="Proteomes" id="UP001604277">
    <property type="component" value="Unassembled WGS sequence"/>
</dbReference>
<protein>
    <submittedName>
        <fullName evidence="4">Plastocyanin-like domain-containing protein</fullName>
    </submittedName>
</protein>
<dbReference type="PANTHER" id="PTHR11709">
    <property type="entry name" value="MULTI-COPPER OXIDASE"/>
    <property type="match status" value="1"/>
</dbReference>
<dbReference type="Pfam" id="PF07731">
    <property type="entry name" value="Cu-oxidase_2"/>
    <property type="match status" value="1"/>
</dbReference>
<comment type="similarity">
    <text evidence="2">Belongs to the multicopper oxidase family.</text>
</comment>
<keyword evidence="5" id="KW-1185">Reference proteome</keyword>
<dbReference type="InterPro" id="IPR011706">
    <property type="entry name" value="Cu-oxidase_C"/>
</dbReference>
<dbReference type="Gene3D" id="2.60.40.420">
    <property type="entry name" value="Cupredoxins - blue copper proteins"/>
    <property type="match status" value="1"/>
</dbReference>
<proteinExistence type="inferred from homology"/>